<dbReference type="EMBL" id="DVNK01000025">
    <property type="protein sequence ID" value="HIU46241.1"/>
    <property type="molecule type" value="Genomic_DNA"/>
</dbReference>
<evidence type="ECO:0000313" key="4">
    <source>
        <dbReference type="Proteomes" id="UP000824123"/>
    </source>
</evidence>
<comment type="caution">
    <text evidence="3">The sequence shown here is derived from an EMBL/GenBank/DDBJ whole genome shotgun (WGS) entry which is preliminary data.</text>
</comment>
<evidence type="ECO:0000313" key="3">
    <source>
        <dbReference type="EMBL" id="HIU46241.1"/>
    </source>
</evidence>
<feature type="compositionally biased region" description="Low complexity" evidence="1">
    <location>
        <begin position="508"/>
        <end position="524"/>
    </location>
</feature>
<feature type="compositionally biased region" description="Low complexity" evidence="1">
    <location>
        <begin position="422"/>
        <end position="441"/>
    </location>
</feature>
<feature type="transmembrane region" description="Helical" evidence="2">
    <location>
        <begin position="45"/>
        <end position="66"/>
    </location>
</feature>
<keyword evidence="2" id="KW-0472">Membrane</keyword>
<feature type="region of interest" description="Disordered" evidence="1">
    <location>
        <begin position="111"/>
        <end position="134"/>
    </location>
</feature>
<sequence>MGLNGFTEWLFSALLSWMQIIYNWFWSMLATGGQNEFMPWFSDNWLTIVGVLLIAGLVVDYTIYLMRWQPYHVWLTTLRRARGYVSRPFVKEQPRLKYAGYRRVLEGYEGQRDERRNGRSAPLDARPPQREADAPAQVYEAAQVYEPSQHIQVEQQHGQYAGRTAVQPLEPDARADGEYAAGQRADSPRSDAQYMAGRYAEGQGPDAQYAAGRYANGQGPDAQYAAGRYSDGLRSDAQYMAGQYANGQGPDAQYVAGQYADGQYADGRHADEAYPAGQYSTDRITADQYAGSQYPADPQPLAADSTAFDGDSPTYGQPAPQQPALDAEGYEPEHIIAPEDSAQLASLAQEPPQADESQAEEPLFGEPPQFVRSERDMPMYGVYTGRGPQFMPIGIGENRPAQMELPEMPVFEETVAPPPTAQPEMQQAQAPAQSAAQHQPQSMGKPEAQRQPQSTDKPAAQEPARPARHTGAHQAASGTRPAPASDMPVRRTVEGYESRSRRRKARVAEQQSAQQVQATQPAQQRPIQATQPAQQRPVQATQPAQQRPVQATQPTQQRPVQATQPTQQRPVQYAPHTIAVQPDTHAPQPAPQPAPRTIAVRKAGITRDIEYDDE</sequence>
<evidence type="ECO:0000256" key="1">
    <source>
        <dbReference type="SAM" id="MobiDB-lite"/>
    </source>
</evidence>
<organism evidence="3 4">
    <name type="scientific">Candidatus Fimadaptatus faecigallinarum</name>
    <dbReference type="NCBI Taxonomy" id="2840814"/>
    <lineage>
        <taxon>Bacteria</taxon>
        <taxon>Bacillati</taxon>
        <taxon>Bacillota</taxon>
        <taxon>Clostridia</taxon>
        <taxon>Eubacteriales</taxon>
        <taxon>Candidatus Fimadaptatus</taxon>
    </lineage>
</organism>
<keyword evidence="2" id="KW-1133">Transmembrane helix</keyword>
<evidence type="ECO:0000256" key="2">
    <source>
        <dbReference type="SAM" id="Phobius"/>
    </source>
</evidence>
<name>A0A9D1LQP8_9FIRM</name>
<feature type="compositionally biased region" description="Basic and acidic residues" evidence="1">
    <location>
        <begin position="488"/>
        <end position="499"/>
    </location>
</feature>
<reference evidence="3" key="1">
    <citation type="submission" date="2020-10" db="EMBL/GenBank/DDBJ databases">
        <authorList>
            <person name="Gilroy R."/>
        </authorList>
    </citation>
    <scope>NUCLEOTIDE SEQUENCE</scope>
    <source>
        <strain evidence="3">ChiSxjej2B14-8506</strain>
    </source>
</reference>
<feature type="region of interest" description="Disordered" evidence="1">
    <location>
        <begin position="290"/>
        <end position="325"/>
    </location>
</feature>
<protein>
    <submittedName>
        <fullName evidence="3">Uncharacterized protein</fullName>
    </submittedName>
</protein>
<reference evidence="3" key="2">
    <citation type="journal article" date="2021" name="PeerJ">
        <title>Extensive microbial diversity within the chicken gut microbiome revealed by metagenomics and culture.</title>
        <authorList>
            <person name="Gilroy R."/>
            <person name="Ravi A."/>
            <person name="Getino M."/>
            <person name="Pursley I."/>
            <person name="Horton D.L."/>
            <person name="Alikhan N.F."/>
            <person name="Baker D."/>
            <person name="Gharbi K."/>
            <person name="Hall N."/>
            <person name="Watson M."/>
            <person name="Adriaenssens E.M."/>
            <person name="Foster-Nyarko E."/>
            <person name="Jarju S."/>
            <person name="Secka A."/>
            <person name="Antonio M."/>
            <person name="Oren A."/>
            <person name="Chaudhuri R.R."/>
            <person name="La Ragione R."/>
            <person name="Hildebrand F."/>
            <person name="Pallen M.J."/>
        </authorList>
    </citation>
    <scope>NUCLEOTIDE SEQUENCE</scope>
    <source>
        <strain evidence="3">ChiSxjej2B14-8506</strain>
    </source>
</reference>
<accession>A0A9D1LQP8</accession>
<feature type="compositionally biased region" description="Polar residues" evidence="1">
    <location>
        <begin position="525"/>
        <end position="570"/>
    </location>
</feature>
<feature type="region of interest" description="Disordered" evidence="1">
    <location>
        <begin position="346"/>
        <end position="376"/>
    </location>
</feature>
<feature type="transmembrane region" description="Helical" evidence="2">
    <location>
        <begin position="7"/>
        <end position="25"/>
    </location>
</feature>
<keyword evidence="2" id="KW-0812">Transmembrane</keyword>
<dbReference type="Proteomes" id="UP000824123">
    <property type="component" value="Unassembled WGS sequence"/>
</dbReference>
<feature type="region of interest" description="Disordered" evidence="1">
    <location>
        <begin position="406"/>
        <end position="598"/>
    </location>
</feature>
<dbReference type="AlphaFoldDB" id="A0A9D1LQP8"/>
<proteinExistence type="predicted"/>
<gene>
    <name evidence="3" type="ORF">IAC59_03160</name>
</gene>